<keyword evidence="3" id="KW-1185">Reference proteome</keyword>
<name>A0A6A6GUZ8_VIRVR</name>
<gene>
    <name evidence="2" type="ORF">EV356DRAFT_537225</name>
</gene>
<proteinExistence type="predicted"/>
<feature type="region of interest" description="Disordered" evidence="1">
    <location>
        <begin position="79"/>
        <end position="109"/>
    </location>
</feature>
<organism evidence="2 3">
    <name type="scientific">Viridothelium virens</name>
    <name type="common">Speckled blister lichen</name>
    <name type="synonym">Trypethelium virens</name>
    <dbReference type="NCBI Taxonomy" id="1048519"/>
    <lineage>
        <taxon>Eukaryota</taxon>
        <taxon>Fungi</taxon>
        <taxon>Dikarya</taxon>
        <taxon>Ascomycota</taxon>
        <taxon>Pezizomycotina</taxon>
        <taxon>Dothideomycetes</taxon>
        <taxon>Dothideomycetes incertae sedis</taxon>
        <taxon>Trypetheliales</taxon>
        <taxon>Trypetheliaceae</taxon>
        <taxon>Viridothelium</taxon>
    </lineage>
</organism>
<dbReference type="AlphaFoldDB" id="A0A6A6GUZ8"/>
<reference evidence="2" key="1">
    <citation type="journal article" date="2020" name="Stud. Mycol.">
        <title>101 Dothideomycetes genomes: a test case for predicting lifestyles and emergence of pathogens.</title>
        <authorList>
            <person name="Haridas S."/>
            <person name="Albert R."/>
            <person name="Binder M."/>
            <person name="Bloem J."/>
            <person name="Labutti K."/>
            <person name="Salamov A."/>
            <person name="Andreopoulos B."/>
            <person name="Baker S."/>
            <person name="Barry K."/>
            <person name="Bills G."/>
            <person name="Bluhm B."/>
            <person name="Cannon C."/>
            <person name="Castanera R."/>
            <person name="Culley D."/>
            <person name="Daum C."/>
            <person name="Ezra D."/>
            <person name="Gonzalez J."/>
            <person name="Henrissat B."/>
            <person name="Kuo A."/>
            <person name="Liang C."/>
            <person name="Lipzen A."/>
            <person name="Lutzoni F."/>
            <person name="Magnuson J."/>
            <person name="Mondo S."/>
            <person name="Nolan M."/>
            <person name="Ohm R."/>
            <person name="Pangilinan J."/>
            <person name="Park H.-J."/>
            <person name="Ramirez L."/>
            <person name="Alfaro M."/>
            <person name="Sun H."/>
            <person name="Tritt A."/>
            <person name="Yoshinaga Y."/>
            <person name="Zwiers L.-H."/>
            <person name="Turgeon B."/>
            <person name="Goodwin S."/>
            <person name="Spatafora J."/>
            <person name="Crous P."/>
            <person name="Grigoriev I."/>
        </authorList>
    </citation>
    <scope>NUCLEOTIDE SEQUENCE</scope>
    <source>
        <strain evidence="2">Tuck. ex Michener</strain>
    </source>
</reference>
<accession>A0A6A6GUZ8</accession>
<evidence type="ECO:0000313" key="3">
    <source>
        <dbReference type="Proteomes" id="UP000800092"/>
    </source>
</evidence>
<dbReference type="EMBL" id="ML991863">
    <property type="protein sequence ID" value="KAF2229449.1"/>
    <property type="molecule type" value="Genomic_DNA"/>
</dbReference>
<evidence type="ECO:0000256" key="1">
    <source>
        <dbReference type="SAM" id="MobiDB-lite"/>
    </source>
</evidence>
<protein>
    <submittedName>
        <fullName evidence="2">Uncharacterized protein</fullName>
    </submittedName>
</protein>
<evidence type="ECO:0000313" key="2">
    <source>
        <dbReference type="EMBL" id="KAF2229449.1"/>
    </source>
</evidence>
<dbReference type="Proteomes" id="UP000800092">
    <property type="component" value="Unassembled WGS sequence"/>
</dbReference>
<sequence>MERNEQSPVDKDPHDDMVADLSWADLSFSNIDQTPFDQLIFDGEYDDAGTALIGQTVDPGILSDHGSQRLMSTPHLPAIDQASGASRGGGTEPQVLDVPDSEADMPSAQGLTDLTIPEVTPESMLEMIRQVQVDQKTYSEKITKKLEEWSLWASKTTSDIMIIKARLGIAEVQVPFAQALSEQSDRPAKKRKQI</sequence>